<protein>
    <recommendedName>
        <fullName evidence="4">Response regulatory domain-containing protein</fullName>
    </recommendedName>
</protein>
<evidence type="ECO:0000313" key="2">
    <source>
        <dbReference type="EMBL" id="OWM78088.1"/>
    </source>
</evidence>
<dbReference type="AlphaFoldDB" id="A0A218WZT5"/>
<accession>A0A218WZT5</accession>
<evidence type="ECO:0008006" key="4">
    <source>
        <dbReference type="Google" id="ProtNLM"/>
    </source>
</evidence>
<comment type="caution">
    <text evidence="2">The sequence shown here is derived from an EMBL/GenBank/DDBJ whole genome shotgun (WGS) entry which is preliminary data.</text>
</comment>
<name>A0A218WZT5_PUNGR</name>
<feature type="compositionally biased region" description="Basic and acidic residues" evidence="1">
    <location>
        <begin position="93"/>
        <end position="114"/>
    </location>
</feature>
<evidence type="ECO:0000256" key="1">
    <source>
        <dbReference type="SAM" id="MobiDB-lite"/>
    </source>
</evidence>
<reference evidence="3" key="1">
    <citation type="journal article" date="2017" name="Plant J.">
        <title>The pomegranate (Punica granatum L.) genome and the genomics of punicalagin biosynthesis.</title>
        <authorList>
            <person name="Qin G."/>
            <person name="Xu C."/>
            <person name="Ming R."/>
            <person name="Tang H."/>
            <person name="Guyot R."/>
            <person name="Kramer E.M."/>
            <person name="Hu Y."/>
            <person name="Yi X."/>
            <person name="Qi Y."/>
            <person name="Xu X."/>
            <person name="Gao Z."/>
            <person name="Pan H."/>
            <person name="Jian J."/>
            <person name="Tian Y."/>
            <person name="Yue Z."/>
            <person name="Xu Y."/>
        </authorList>
    </citation>
    <scope>NUCLEOTIDE SEQUENCE [LARGE SCALE GENOMIC DNA]</scope>
    <source>
        <strain evidence="3">cv. Dabenzi</strain>
    </source>
</reference>
<proteinExistence type="predicted"/>
<organism evidence="2 3">
    <name type="scientific">Punica granatum</name>
    <name type="common">Pomegranate</name>
    <dbReference type="NCBI Taxonomy" id="22663"/>
    <lineage>
        <taxon>Eukaryota</taxon>
        <taxon>Viridiplantae</taxon>
        <taxon>Streptophyta</taxon>
        <taxon>Embryophyta</taxon>
        <taxon>Tracheophyta</taxon>
        <taxon>Spermatophyta</taxon>
        <taxon>Magnoliopsida</taxon>
        <taxon>eudicotyledons</taxon>
        <taxon>Gunneridae</taxon>
        <taxon>Pentapetalae</taxon>
        <taxon>rosids</taxon>
        <taxon>malvids</taxon>
        <taxon>Myrtales</taxon>
        <taxon>Lythraceae</taxon>
        <taxon>Punica</taxon>
    </lineage>
</organism>
<sequence length="127" mass="14245">MDVDIMKRGVEKGACDFLIKLIRDDTLKMIWTSVFRSRLRNEGVIVNNDVISEVNQQERLDSPIQSTSDDSAMHGRSEGSSGMNRGRGNADYQHYKSNDSKDTKTTDCSSHKEAASQLDTRTLTKVC</sequence>
<feature type="region of interest" description="Disordered" evidence="1">
    <location>
        <begin position="54"/>
        <end position="127"/>
    </location>
</feature>
<gene>
    <name evidence="2" type="ORF">CDL15_Pgr018657</name>
</gene>
<feature type="compositionally biased region" description="Polar residues" evidence="1">
    <location>
        <begin position="117"/>
        <end position="127"/>
    </location>
</feature>
<dbReference type="EMBL" id="MTKT01002507">
    <property type="protein sequence ID" value="OWM78088.1"/>
    <property type="molecule type" value="Genomic_DNA"/>
</dbReference>
<evidence type="ECO:0000313" key="3">
    <source>
        <dbReference type="Proteomes" id="UP000197138"/>
    </source>
</evidence>
<dbReference type="Proteomes" id="UP000197138">
    <property type="component" value="Unassembled WGS sequence"/>
</dbReference>